<accession>A0A0G0UKM2</accession>
<organism evidence="2 3">
    <name type="scientific">Candidatus Curtissbacteria bacterium GW2011_GWA1_41_11</name>
    <dbReference type="NCBI Taxonomy" id="1618409"/>
    <lineage>
        <taxon>Bacteria</taxon>
        <taxon>Candidatus Curtissiibacteriota</taxon>
    </lineage>
</organism>
<protein>
    <recommendedName>
        <fullName evidence="1">VOC domain-containing protein</fullName>
    </recommendedName>
</protein>
<sequence>MIKNLESLTLFTQNAKKLAGFYRDKVGLKIKFEAVMGEDDEEMYEMSVGKKSSFYIIDHSQVKANNKQPQRIIFNLEVDNIKKEVTRLKKAKVKLVADTYHVEGYGYIATFADVDRNYFQLVQVKAS</sequence>
<gene>
    <name evidence="2" type="ORF">UU34_C0001G0058</name>
</gene>
<dbReference type="InterPro" id="IPR029068">
    <property type="entry name" value="Glyas_Bleomycin-R_OHBP_Dase"/>
</dbReference>
<evidence type="ECO:0000313" key="2">
    <source>
        <dbReference type="EMBL" id="KKR88061.1"/>
    </source>
</evidence>
<dbReference type="AlphaFoldDB" id="A0A0G0UKM2"/>
<dbReference type="PROSITE" id="PS51819">
    <property type="entry name" value="VOC"/>
    <property type="match status" value="1"/>
</dbReference>
<dbReference type="SUPFAM" id="SSF54593">
    <property type="entry name" value="Glyoxalase/Bleomycin resistance protein/Dihydroxybiphenyl dioxygenase"/>
    <property type="match status" value="1"/>
</dbReference>
<name>A0A0G0UKM2_9BACT</name>
<dbReference type="InterPro" id="IPR037523">
    <property type="entry name" value="VOC_core"/>
</dbReference>
<dbReference type="Proteomes" id="UP000034854">
    <property type="component" value="Unassembled WGS sequence"/>
</dbReference>
<dbReference type="EMBL" id="LCAG01000001">
    <property type="protein sequence ID" value="KKR88061.1"/>
    <property type="molecule type" value="Genomic_DNA"/>
</dbReference>
<comment type="caution">
    <text evidence="2">The sequence shown here is derived from an EMBL/GenBank/DDBJ whole genome shotgun (WGS) entry which is preliminary data.</text>
</comment>
<dbReference type="Gene3D" id="3.10.180.10">
    <property type="entry name" value="2,3-Dihydroxybiphenyl 1,2-Dioxygenase, domain 1"/>
    <property type="match status" value="1"/>
</dbReference>
<dbReference type="InterPro" id="IPR004360">
    <property type="entry name" value="Glyas_Fos-R_dOase_dom"/>
</dbReference>
<evidence type="ECO:0000259" key="1">
    <source>
        <dbReference type="PROSITE" id="PS51819"/>
    </source>
</evidence>
<reference evidence="2 3" key="1">
    <citation type="journal article" date="2015" name="Nature">
        <title>rRNA introns, odd ribosomes, and small enigmatic genomes across a large radiation of phyla.</title>
        <authorList>
            <person name="Brown C.T."/>
            <person name="Hug L.A."/>
            <person name="Thomas B.C."/>
            <person name="Sharon I."/>
            <person name="Castelle C.J."/>
            <person name="Singh A."/>
            <person name="Wilkins M.J."/>
            <person name="Williams K.H."/>
            <person name="Banfield J.F."/>
        </authorList>
    </citation>
    <scope>NUCLEOTIDE SEQUENCE [LARGE SCALE GENOMIC DNA]</scope>
</reference>
<dbReference type="Pfam" id="PF00903">
    <property type="entry name" value="Glyoxalase"/>
    <property type="match status" value="1"/>
</dbReference>
<evidence type="ECO:0000313" key="3">
    <source>
        <dbReference type="Proteomes" id="UP000034854"/>
    </source>
</evidence>
<feature type="domain" description="VOC" evidence="1">
    <location>
        <begin position="4"/>
        <end position="124"/>
    </location>
</feature>
<proteinExistence type="predicted"/>